<dbReference type="Proteomes" id="UP000557566">
    <property type="component" value="Unassembled WGS sequence"/>
</dbReference>
<dbReference type="EMBL" id="JAAVMX010000005">
    <property type="protein sequence ID" value="KAF4508154.1"/>
    <property type="molecule type" value="Genomic_DNA"/>
</dbReference>
<name>A0A8H4PPP9_9HYPO</name>
<evidence type="ECO:0000313" key="3">
    <source>
        <dbReference type="Proteomes" id="UP000557566"/>
    </source>
</evidence>
<dbReference type="AlphaFoldDB" id="A0A8H4PPP9"/>
<reference evidence="2 3" key="1">
    <citation type="journal article" date="2020" name="Genome Biol. Evol.">
        <title>A new high-quality draft genome assembly of the Chinese cordyceps Ophiocordyceps sinensis.</title>
        <authorList>
            <person name="Shu R."/>
            <person name="Zhang J."/>
            <person name="Meng Q."/>
            <person name="Zhang H."/>
            <person name="Zhou G."/>
            <person name="Li M."/>
            <person name="Wu P."/>
            <person name="Zhao Y."/>
            <person name="Chen C."/>
            <person name="Qin Q."/>
        </authorList>
    </citation>
    <scope>NUCLEOTIDE SEQUENCE [LARGE SCALE GENOMIC DNA]</scope>
    <source>
        <strain evidence="2 3">IOZ07</strain>
    </source>
</reference>
<feature type="region of interest" description="Disordered" evidence="1">
    <location>
        <begin position="430"/>
        <end position="462"/>
    </location>
</feature>
<sequence>MQLDNAAPELLRLIVVQVGHGGRHDTQFQGLGHRVWKELTLNGAHNKRDLANLRLVNRQFCVLATNVLFSHIELSYDVDKSDEANAARLRKLLSLGDGIYYNSIRHLRVNFDVPANSQQLDKMSDWLAALIVVLPVFMAKVRRLETLAVRNVVGYAELASKPVPEWSVCMAKSRMVSESVIKGLRYVPLPHLKRLSLYMPASVELARLVADGPAQQSMETAMRHLRHLDIGIWDCVEKDTGPWIQPDKVPLQPPPFFRNKYSALMLGVMSTTPNRHLESLSIDSHSSLVSLDGLGLQNLVSLRSLHLSRVKVEGLALLRIVAGSRRTLQTVHLDQVLLNEGKWAWVLCEMARLGDLCRLRTYYCGYDANGASNHWCADPRFMRTSCRDIATASIDDLKFLGRVQRTVNANRAVRGLEPVPETEFYHLFRDEPEPEPKPAPASPQFDLPDGFDDGEWDPYWNL</sequence>
<dbReference type="OrthoDB" id="4505556at2759"/>
<evidence type="ECO:0000256" key="1">
    <source>
        <dbReference type="SAM" id="MobiDB-lite"/>
    </source>
</evidence>
<dbReference type="SUPFAM" id="SSF52047">
    <property type="entry name" value="RNI-like"/>
    <property type="match status" value="1"/>
</dbReference>
<evidence type="ECO:0000313" key="2">
    <source>
        <dbReference type="EMBL" id="KAF4508154.1"/>
    </source>
</evidence>
<protein>
    <submittedName>
        <fullName evidence="2">Uncharacterized protein</fullName>
    </submittedName>
</protein>
<proteinExistence type="predicted"/>
<accession>A0A8H4PPP9</accession>
<comment type="caution">
    <text evidence="2">The sequence shown here is derived from an EMBL/GenBank/DDBJ whole genome shotgun (WGS) entry which is preliminary data.</text>
</comment>
<keyword evidence="3" id="KW-1185">Reference proteome</keyword>
<organism evidence="2 3">
    <name type="scientific">Ophiocordyceps sinensis</name>
    <dbReference type="NCBI Taxonomy" id="72228"/>
    <lineage>
        <taxon>Eukaryota</taxon>
        <taxon>Fungi</taxon>
        <taxon>Dikarya</taxon>
        <taxon>Ascomycota</taxon>
        <taxon>Pezizomycotina</taxon>
        <taxon>Sordariomycetes</taxon>
        <taxon>Hypocreomycetidae</taxon>
        <taxon>Hypocreales</taxon>
        <taxon>Ophiocordycipitaceae</taxon>
        <taxon>Ophiocordyceps</taxon>
    </lineage>
</organism>
<gene>
    <name evidence="2" type="ORF">G6O67_004570</name>
</gene>